<dbReference type="Proteomes" id="UP000078561">
    <property type="component" value="Unassembled WGS sequence"/>
</dbReference>
<organism evidence="3">
    <name type="scientific">Absidia glauca</name>
    <name type="common">Pin mould</name>
    <dbReference type="NCBI Taxonomy" id="4829"/>
    <lineage>
        <taxon>Eukaryota</taxon>
        <taxon>Fungi</taxon>
        <taxon>Fungi incertae sedis</taxon>
        <taxon>Mucoromycota</taxon>
        <taxon>Mucoromycotina</taxon>
        <taxon>Mucoromycetes</taxon>
        <taxon>Mucorales</taxon>
        <taxon>Cunninghamellaceae</taxon>
        <taxon>Absidia</taxon>
    </lineage>
</organism>
<keyword evidence="4" id="KW-1185">Reference proteome</keyword>
<evidence type="ECO:0000256" key="1">
    <source>
        <dbReference type="SAM" id="MobiDB-lite"/>
    </source>
</evidence>
<keyword evidence="2" id="KW-0472">Membrane</keyword>
<dbReference type="OrthoDB" id="2290568at2759"/>
<name>A0A168NXD6_ABSGL</name>
<evidence type="ECO:0000313" key="3">
    <source>
        <dbReference type="EMBL" id="SAM01382.1"/>
    </source>
</evidence>
<gene>
    <name evidence="3" type="primary">ABSGL_07123.1 scaffold 8717</name>
</gene>
<protein>
    <submittedName>
        <fullName evidence="3">Uncharacterized protein</fullName>
    </submittedName>
</protein>
<evidence type="ECO:0000313" key="4">
    <source>
        <dbReference type="Proteomes" id="UP000078561"/>
    </source>
</evidence>
<feature type="region of interest" description="Disordered" evidence="1">
    <location>
        <begin position="1"/>
        <end position="24"/>
    </location>
</feature>
<accession>A0A168NXD6</accession>
<sequence>MTSYPTRHFSSSHEADQQASWTKGHSIEGQEALVVDSSYDLYDPITTQPADHSSTSSLSSMASLFSNTIEAETDIIEASRPQMKLKLQQRSLQRPLFENTSDWDTPSQPKVSISNPPRSFSWPESIQLVLKCLLWLSFFSWVYKVYSCIDLKQMPTERLYAVDPGAPINVWIPVSVTFVTWCSLSPIPLFPLSTGVPMDLLETRLVWKVSRINNMDHWDNDWYLLVALETAAMIFWAVPLLALKSTTQ</sequence>
<keyword evidence="2" id="KW-1133">Transmembrane helix</keyword>
<dbReference type="EMBL" id="LT553527">
    <property type="protein sequence ID" value="SAM01382.1"/>
    <property type="molecule type" value="Genomic_DNA"/>
</dbReference>
<keyword evidence="2" id="KW-0812">Transmembrane</keyword>
<proteinExistence type="predicted"/>
<dbReference type="InParanoid" id="A0A168NXD6"/>
<evidence type="ECO:0000256" key="2">
    <source>
        <dbReference type="SAM" id="Phobius"/>
    </source>
</evidence>
<dbReference type="AlphaFoldDB" id="A0A168NXD6"/>
<feature type="transmembrane region" description="Helical" evidence="2">
    <location>
        <begin position="222"/>
        <end position="243"/>
    </location>
</feature>
<reference evidence="3" key="1">
    <citation type="submission" date="2016-04" db="EMBL/GenBank/DDBJ databases">
        <authorList>
            <person name="Evans L.H."/>
            <person name="Alamgir A."/>
            <person name="Owens N."/>
            <person name="Weber N.D."/>
            <person name="Virtaneva K."/>
            <person name="Barbian K."/>
            <person name="Babar A."/>
            <person name="Rosenke K."/>
        </authorList>
    </citation>
    <scope>NUCLEOTIDE SEQUENCE [LARGE SCALE GENOMIC DNA]</scope>
    <source>
        <strain evidence="3">CBS 101.48</strain>
    </source>
</reference>